<dbReference type="EMBL" id="CAKXAJ010002066">
    <property type="protein sequence ID" value="CAH2208049.1"/>
    <property type="molecule type" value="Genomic_DNA"/>
</dbReference>
<evidence type="ECO:0000256" key="1">
    <source>
        <dbReference type="SAM" id="MobiDB-lite"/>
    </source>
</evidence>
<sequence length="471" mass="54796">MNQLNTNNQKTLPNSKKPTNPNSMIQQTLYESMFTRNRSNSTSSLPTKLNYSNYNQQNKEKDNLDSQTDTLPIASDDLISDHEEWQRDEIPTRRKKRKETSPIHNDVNKKQKNSPDFVIPTRNSFELLDTEPTNKTNNTDKVYVPKPEPIFVTGVINVNSLKDVLNKFVKSDLYLMTTLRSGHVIKIIPKDIQTYKTIRENFIADNISHYTYQLKSERAYRVVLRGLHASENTTEISEELYEIGHEVRQIVNIRHRATKEPLPVFYVDLEPKPNNKAIFDVKYLNNMKITFEAPYKKKEIIQCKRCQRFGHSKNQCFRPYRCVKCGSAHPTTTCTKKPDTEATCANCDEKHPASYKGCKVYKQYRERILKLDPKTKETPMPSNIEMKNPGFHPGSKPNCTDNQNLIKTYSEATKTKKQYTQKNIKNDLADLTDLMDIMFEKLQHSMLTMMEKIMDKMMDRMVQLVSSLVKK</sequence>
<reference evidence="3" key="1">
    <citation type="submission" date="2022-03" db="EMBL/GenBank/DDBJ databases">
        <authorList>
            <person name="Lindestad O."/>
        </authorList>
    </citation>
    <scope>NUCLEOTIDE SEQUENCE</scope>
</reference>
<dbReference type="OrthoDB" id="7480986at2759"/>
<evidence type="ECO:0000259" key="2">
    <source>
        <dbReference type="SMART" id="SM00596"/>
    </source>
</evidence>
<feature type="domain" description="Pre-C2HC" evidence="2">
    <location>
        <begin position="233"/>
        <end position="301"/>
    </location>
</feature>
<feature type="compositionally biased region" description="Polar residues" evidence="1">
    <location>
        <begin position="131"/>
        <end position="140"/>
    </location>
</feature>
<feature type="region of interest" description="Disordered" evidence="1">
    <location>
        <begin position="1"/>
        <end position="23"/>
    </location>
</feature>
<dbReference type="SMART" id="SM00596">
    <property type="entry name" value="PRE_C2HC"/>
    <property type="match status" value="1"/>
</dbReference>
<evidence type="ECO:0000313" key="4">
    <source>
        <dbReference type="Proteomes" id="UP000838756"/>
    </source>
</evidence>
<dbReference type="PANTHER" id="PTHR33273">
    <property type="entry name" value="DOMAIN-CONTAINING PROTEIN, PUTATIVE-RELATED"/>
    <property type="match status" value="1"/>
</dbReference>
<protein>
    <submittedName>
        <fullName evidence="3">Jg26164 protein</fullName>
    </submittedName>
</protein>
<comment type="caution">
    <text evidence="3">The sequence shown here is derived from an EMBL/GenBank/DDBJ whole genome shotgun (WGS) entry which is preliminary data.</text>
</comment>
<evidence type="ECO:0000313" key="3">
    <source>
        <dbReference type="EMBL" id="CAH2208049.1"/>
    </source>
</evidence>
<feature type="compositionally biased region" description="Basic and acidic residues" evidence="1">
    <location>
        <begin position="79"/>
        <end position="92"/>
    </location>
</feature>
<organism evidence="3 4">
    <name type="scientific">Pararge aegeria aegeria</name>
    <dbReference type="NCBI Taxonomy" id="348720"/>
    <lineage>
        <taxon>Eukaryota</taxon>
        <taxon>Metazoa</taxon>
        <taxon>Ecdysozoa</taxon>
        <taxon>Arthropoda</taxon>
        <taxon>Hexapoda</taxon>
        <taxon>Insecta</taxon>
        <taxon>Pterygota</taxon>
        <taxon>Neoptera</taxon>
        <taxon>Endopterygota</taxon>
        <taxon>Lepidoptera</taxon>
        <taxon>Glossata</taxon>
        <taxon>Ditrysia</taxon>
        <taxon>Papilionoidea</taxon>
        <taxon>Nymphalidae</taxon>
        <taxon>Satyrinae</taxon>
        <taxon>Satyrini</taxon>
        <taxon>Parargina</taxon>
        <taxon>Pararge</taxon>
    </lineage>
</organism>
<dbReference type="AlphaFoldDB" id="A0A8S4QE72"/>
<proteinExistence type="predicted"/>
<gene>
    <name evidence="3" type="primary">jg26164</name>
    <name evidence="3" type="ORF">PAEG_LOCUS666</name>
</gene>
<dbReference type="PANTHER" id="PTHR33273:SF2">
    <property type="entry name" value="ENDONUCLEASE_EXONUCLEASE_PHOSPHATASE DOMAIN-CONTAINING PROTEIN"/>
    <property type="match status" value="1"/>
</dbReference>
<keyword evidence="4" id="KW-1185">Reference proteome</keyword>
<dbReference type="Proteomes" id="UP000838756">
    <property type="component" value="Unassembled WGS sequence"/>
</dbReference>
<dbReference type="InterPro" id="IPR006579">
    <property type="entry name" value="Pre_C2HC_dom"/>
</dbReference>
<dbReference type="Pfam" id="PF07530">
    <property type="entry name" value="PRE_C2HC"/>
    <property type="match status" value="1"/>
</dbReference>
<feature type="region of interest" description="Disordered" evidence="1">
    <location>
        <begin position="57"/>
        <end position="141"/>
    </location>
</feature>
<accession>A0A8S4QE72</accession>
<name>A0A8S4QE72_9NEOP</name>